<dbReference type="PANTHER" id="PTHR11306:SF0">
    <property type="entry name" value="PHOSPHATIDYLGLYCEROL_PHOSPHATIDYLINOSITOL TRANSFER PROTEIN"/>
    <property type="match status" value="1"/>
</dbReference>
<evidence type="ECO:0000256" key="1">
    <source>
        <dbReference type="ARBA" id="ARBA00002053"/>
    </source>
</evidence>
<dbReference type="InterPro" id="IPR014756">
    <property type="entry name" value="Ig_E-set"/>
</dbReference>
<reference evidence="10" key="1">
    <citation type="submission" date="2023-06" db="EMBL/GenBank/DDBJ databases">
        <title>Conoideocrella luteorostrata (Hypocreales: Clavicipitaceae), a potential biocontrol fungus for elongate hemlock scale in United States Christmas tree production areas.</title>
        <authorList>
            <person name="Barrett H."/>
            <person name="Lovett B."/>
            <person name="Macias A.M."/>
            <person name="Stajich J.E."/>
            <person name="Kasson M.T."/>
        </authorList>
    </citation>
    <scope>NUCLEOTIDE SEQUENCE</scope>
    <source>
        <strain evidence="10">ARSEF 14590</strain>
    </source>
</reference>
<dbReference type="InterPro" id="IPR003172">
    <property type="entry name" value="ML_dom"/>
</dbReference>
<feature type="domain" description="MD-2-related lipid-recognition" evidence="9">
    <location>
        <begin position="44"/>
        <end position="166"/>
    </location>
</feature>
<dbReference type="SUPFAM" id="SSF81296">
    <property type="entry name" value="E set domains"/>
    <property type="match status" value="1"/>
</dbReference>
<keyword evidence="7" id="KW-0445">Lipid transport</keyword>
<accession>A0AAJ0D0S0</accession>
<comment type="function">
    <text evidence="1">Catalyzes the intermembrane transfer of phosphatidylglycerol and phosphatidylinositol.</text>
</comment>
<gene>
    <name evidence="10" type="primary">NPC2</name>
    <name evidence="10" type="ORF">QQS21_000678</name>
</gene>
<dbReference type="EMBL" id="JASWJB010000006">
    <property type="protein sequence ID" value="KAK2616436.1"/>
    <property type="molecule type" value="Genomic_DNA"/>
</dbReference>
<dbReference type="PANTHER" id="PTHR11306">
    <property type="entry name" value="NIEMANN PICK TYPE C2 PROTEIN NPC2-RELATED"/>
    <property type="match status" value="1"/>
</dbReference>
<dbReference type="Gene3D" id="2.60.40.770">
    <property type="match status" value="1"/>
</dbReference>
<proteinExistence type="inferred from homology"/>
<evidence type="ECO:0000259" key="9">
    <source>
        <dbReference type="SMART" id="SM00737"/>
    </source>
</evidence>
<evidence type="ECO:0000256" key="7">
    <source>
        <dbReference type="ARBA" id="ARBA00023055"/>
    </source>
</evidence>
<evidence type="ECO:0000256" key="2">
    <source>
        <dbReference type="ARBA" id="ARBA00006370"/>
    </source>
</evidence>
<evidence type="ECO:0000313" key="11">
    <source>
        <dbReference type="Proteomes" id="UP001251528"/>
    </source>
</evidence>
<dbReference type="Pfam" id="PF02221">
    <property type="entry name" value="E1_DerP2_DerF2"/>
    <property type="match status" value="1"/>
</dbReference>
<evidence type="ECO:0000256" key="8">
    <source>
        <dbReference type="SAM" id="SignalP"/>
    </source>
</evidence>
<dbReference type="InterPro" id="IPR039670">
    <property type="entry name" value="NPC2-like"/>
</dbReference>
<comment type="similarity">
    <text evidence="2">Belongs to the NPC2 family.</text>
</comment>
<dbReference type="InterPro" id="IPR033917">
    <property type="entry name" value="ML_PG-PI_TP"/>
</dbReference>
<comment type="subunit">
    <text evidence="3">Monomer.</text>
</comment>
<keyword evidence="11" id="KW-1185">Reference proteome</keyword>
<evidence type="ECO:0000313" key="10">
    <source>
        <dbReference type="EMBL" id="KAK2616436.1"/>
    </source>
</evidence>
<dbReference type="AlphaFoldDB" id="A0AAJ0D0S0"/>
<keyword evidence="5" id="KW-0813">Transport</keyword>
<evidence type="ECO:0000256" key="6">
    <source>
        <dbReference type="ARBA" id="ARBA00022729"/>
    </source>
</evidence>
<evidence type="ECO:0000256" key="3">
    <source>
        <dbReference type="ARBA" id="ARBA00011245"/>
    </source>
</evidence>
<evidence type="ECO:0000256" key="4">
    <source>
        <dbReference type="ARBA" id="ARBA00016056"/>
    </source>
</evidence>
<feature type="chain" id="PRO_5042609616" description="Phosphatidylglycerol/phosphatidylinositol transfer protein" evidence="8">
    <location>
        <begin position="19"/>
        <end position="180"/>
    </location>
</feature>
<dbReference type="CDD" id="cd00917">
    <property type="entry name" value="PG-PI_TP"/>
    <property type="match status" value="1"/>
</dbReference>
<dbReference type="GO" id="GO:0032366">
    <property type="term" value="P:intracellular sterol transport"/>
    <property type="evidence" value="ECO:0007669"/>
    <property type="project" value="InterPro"/>
</dbReference>
<dbReference type="Proteomes" id="UP001251528">
    <property type="component" value="Unassembled WGS sequence"/>
</dbReference>
<organism evidence="10 11">
    <name type="scientific">Conoideocrella luteorostrata</name>
    <dbReference type="NCBI Taxonomy" id="1105319"/>
    <lineage>
        <taxon>Eukaryota</taxon>
        <taxon>Fungi</taxon>
        <taxon>Dikarya</taxon>
        <taxon>Ascomycota</taxon>
        <taxon>Pezizomycotina</taxon>
        <taxon>Sordariomycetes</taxon>
        <taxon>Hypocreomycetidae</taxon>
        <taxon>Hypocreales</taxon>
        <taxon>Clavicipitaceae</taxon>
        <taxon>Conoideocrella</taxon>
    </lineage>
</organism>
<name>A0AAJ0D0S0_9HYPO</name>
<feature type="signal peptide" evidence="8">
    <location>
        <begin position="1"/>
        <end position="18"/>
    </location>
</feature>
<dbReference type="GO" id="GO:0032934">
    <property type="term" value="F:sterol binding"/>
    <property type="evidence" value="ECO:0007669"/>
    <property type="project" value="InterPro"/>
</dbReference>
<sequence>MRVSAAVLSALVAPSAAALSFFNGGAQKAITLDEDLKIPGESPLEHCPDRETKGYVDIKSVDLSPNPPLAGKELVIKANGTVLKTIEQGAYIELIVKYGYVRLLKTTADLCEQMDEVNMECPVKPGDRLITKTVELPKEIPPGTYHVEADVFAANGDRITCLTANVQFSLPGFDVMDGEL</sequence>
<protein>
    <recommendedName>
        <fullName evidence="4">Phosphatidylglycerol/phosphatidylinositol transfer protein</fullName>
    </recommendedName>
</protein>
<keyword evidence="6 8" id="KW-0732">Signal</keyword>
<evidence type="ECO:0000256" key="5">
    <source>
        <dbReference type="ARBA" id="ARBA00022448"/>
    </source>
</evidence>
<dbReference type="SMART" id="SM00737">
    <property type="entry name" value="ML"/>
    <property type="match status" value="1"/>
</dbReference>
<comment type="caution">
    <text evidence="10">The sequence shown here is derived from an EMBL/GenBank/DDBJ whole genome shotgun (WGS) entry which is preliminary data.</text>
</comment>